<evidence type="ECO:0000313" key="1">
    <source>
        <dbReference type="EMBL" id="UJF33417.1"/>
    </source>
</evidence>
<gene>
    <name evidence="1" type="ORF">L0M14_28575</name>
</gene>
<organism evidence="1 2">
    <name type="scientific">Paenibacillus hexagrammi</name>
    <dbReference type="NCBI Taxonomy" id="2908839"/>
    <lineage>
        <taxon>Bacteria</taxon>
        <taxon>Bacillati</taxon>
        <taxon>Bacillota</taxon>
        <taxon>Bacilli</taxon>
        <taxon>Bacillales</taxon>
        <taxon>Paenibacillaceae</taxon>
        <taxon>Paenibacillus</taxon>
    </lineage>
</organism>
<proteinExistence type="predicted"/>
<dbReference type="EMBL" id="CP090978">
    <property type="protein sequence ID" value="UJF33417.1"/>
    <property type="molecule type" value="Genomic_DNA"/>
</dbReference>
<accession>A0ABY3SKA1</accession>
<name>A0ABY3SKA1_9BACL</name>
<keyword evidence="2" id="KW-1185">Reference proteome</keyword>
<reference evidence="1 2" key="1">
    <citation type="journal article" date="2024" name="Int. J. Syst. Evol. Microbiol.">
        <title>Paenibacillus hexagrammi sp. nov., a novel bacterium isolated from the gut content of Hexagrammos agrammus.</title>
        <authorList>
            <person name="Jung H.K."/>
            <person name="Kim D.G."/>
            <person name="Zin H."/>
            <person name="Park J."/>
            <person name="Jung H."/>
            <person name="Kim Y.O."/>
            <person name="Kong H.J."/>
            <person name="Kim J.W."/>
            <person name="Kim Y.S."/>
        </authorList>
    </citation>
    <scope>NUCLEOTIDE SEQUENCE [LARGE SCALE GENOMIC DNA]</scope>
    <source>
        <strain evidence="1 2">YPD9-1</strain>
    </source>
</reference>
<protein>
    <submittedName>
        <fullName evidence="1">Uncharacterized protein</fullName>
    </submittedName>
</protein>
<evidence type="ECO:0000313" key="2">
    <source>
        <dbReference type="Proteomes" id="UP001649230"/>
    </source>
</evidence>
<sequence length="46" mass="5199">MWTTNTYTRWAAGLLIILTLCVTFLTGFDFTQQAAPGGKLFKALWM</sequence>
<dbReference type="RefSeq" id="WP_235119782.1">
    <property type="nucleotide sequence ID" value="NZ_CP090978.1"/>
</dbReference>
<dbReference type="Proteomes" id="UP001649230">
    <property type="component" value="Chromosome"/>
</dbReference>